<evidence type="ECO:0000256" key="3">
    <source>
        <dbReference type="PROSITE-ProRule" id="PRU00169"/>
    </source>
</evidence>
<evidence type="ECO:0000256" key="1">
    <source>
        <dbReference type="ARBA" id="ARBA00022553"/>
    </source>
</evidence>
<feature type="domain" description="HTH luxR-type" evidence="4">
    <location>
        <begin position="159"/>
        <end position="224"/>
    </location>
</feature>
<dbReference type="Gene3D" id="3.40.50.2300">
    <property type="match status" value="1"/>
</dbReference>
<dbReference type="PRINTS" id="PR00038">
    <property type="entry name" value="HTHLUXR"/>
</dbReference>
<accession>A0ABX9TRD9</accession>
<organism evidence="6 7">
    <name type="scientific">Acinetobacter chengduensis</name>
    <dbReference type="NCBI Taxonomy" id="2420890"/>
    <lineage>
        <taxon>Bacteria</taxon>
        <taxon>Pseudomonadati</taxon>
        <taxon>Pseudomonadota</taxon>
        <taxon>Gammaproteobacteria</taxon>
        <taxon>Moraxellales</taxon>
        <taxon>Moraxellaceae</taxon>
        <taxon>Acinetobacter</taxon>
    </lineage>
</organism>
<dbReference type="InterPro" id="IPR039420">
    <property type="entry name" value="WalR-like"/>
</dbReference>
<dbReference type="Pfam" id="PF00196">
    <property type="entry name" value="GerE"/>
    <property type="match status" value="1"/>
</dbReference>
<keyword evidence="7" id="KW-1185">Reference proteome</keyword>
<dbReference type="PANTHER" id="PTHR43214">
    <property type="entry name" value="TWO-COMPONENT RESPONSE REGULATOR"/>
    <property type="match status" value="1"/>
</dbReference>
<comment type="caution">
    <text evidence="6">The sequence shown here is derived from an EMBL/GenBank/DDBJ whole genome shotgun (WGS) entry which is preliminary data.</text>
</comment>
<dbReference type="EMBL" id="RCHC01000031">
    <property type="protein sequence ID" value="RLL17529.1"/>
    <property type="molecule type" value="Genomic_DNA"/>
</dbReference>
<evidence type="ECO:0000256" key="2">
    <source>
        <dbReference type="ARBA" id="ARBA00023125"/>
    </source>
</evidence>
<dbReference type="SMART" id="SM00448">
    <property type="entry name" value="REC"/>
    <property type="match status" value="1"/>
</dbReference>
<dbReference type="RefSeq" id="WP_120376072.1">
    <property type="nucleotide sequence ID" value="NZ_RCHC01000031.1"/>
</dbReference>
<dbReference type="PROSITE" id="PS50043">
    <property type="entry name" value="HTH_LUXR_2"/>
    <property type="match status" value="1"/>
</dbReference>
<feature type="domain" description="Response regulatory" evidence="5">
    <location>
        <begin position="5"/>
        <end position="121"/>
    </location>
</feature>
<protein>
    <submittedName>
        <fullName evidence="6">Response regulator</fullName>
    </submittedName>
</protein>
<dbReference type="Proteomes" id="UP000280271">
    <property type="component" value="Unassembled WGS sequence"/>
</dbReference>
<dbReference type="CDD" id="cd17535">
    <property type="entry name" value="REC_NarL-like"/>
    <property type="match status" value="1"/>
</dbReference>
<dbReference type="SUPFAM" id="SSF46894">
    <property type="entry name" value="C-terminal effector domain of the bipartite response regulators"/>
    <property type="match status" value="1"/>
</dbReference>
<dbReference type="Pfam" id="PF00072">
    <property type="entry name" value="Response_reg"/>
    <property type="match status" value="1"/>
</dbReference>
<proteinExistence type="predicted"/>
<evidence type="ECO:0000259" key="5">
    <source>
        <dbReference type="PROSITE" id="PS50110"/>
    </source>
</evidence>
<name>A0ABX9TRD9_9GAMM</name>
<sequence>MNKFAVSIVDDHALFRRGVADIIRQSGQFKMNKEYACGLDFLSEWHCDEIDILLLDVQMPEISGIEVLKQIRELEAPFKVIILSASLEDEIVLDAIRYGAHGFLPKDTLPEDILMKLNQVMQGETVLHANGIQILAEQLRHSSLSGRLALKQALVPLEQQQLLSEMTQREQETLRLIAKGLNNKLIARELGISDGTVKVYVKNLLRKLNVHSRLELSVWVHRHLSSTHFDIH</sequence>
<reference evidence="6 7" key="1">
    <citation type="submission" date="2018-09" db="EMBL/GenBank/DDBJ databases">
        <title>The draft genome of Acinetobacter sp. strains.</title>
        <authorList>
            <person name="Qin J."/>
            <person name="Feng Y."/>
            <person name="Zong Z."/>
        </authorList>
    </citation>
    <scope>NUCLEOTIDE SEQUENCE [LARGE SCALE GENOMIC DNA]</scope>
    <source>
        <strain evidence="6 7">WCHAc060005</strain>
    </source>
</reference>
<dbReference type="SMART" id="SM00421">
    <property type="entry name" value="HTH_LUXR"/>
    <property type="match status" value="1"/>
</dbReference>
<keyword evidence="1 3" id="KW-0597">Phosphoprotein</keyword>
<evidence type="ECO:0000259" key="4">
    <source>
        <dbReference type="PROSITE" id="PS50043"/>
    </source>
</evidence>
<feature type="modified residue" description="4-aspartylphosphate" evidence="3">
    <location>
        <position position="56"/>
    </location>
</feature>
<dbReference type="InterPro" id="IPR058245">
    <property type="entry name" value="NreC/VraR/RcsB-like_REC"/>
</dbReference>
<dbReference type="InterPro" id="IPR000792">
    <property type="entry name" value="Tscrpt_reg_LuxR_C"/>
</dbReference>
<dbReference type="InterPro" id="IPR016032">
    <property type="entry name" value="Sig_transdc_resp-reg_C-effctor"/>
</dbReference>
<dbReference type="SUPFAM" id="SSF52172">
    <property type="entry name" value="CheY-like"/>
    <property type="match status" value="1"/>
</dbReference>
<dbReference type="InterPro" id="IPR001789">
    <property type="entry name" value="Sig_transdc_resp-reg_receiver"/>
</dbReference>
<dbReference type="PROSITE" id="PS00622">
    <property type="entry name" value="HTH_LUXR_1"/>
    <property type="match status" value="1"/>
</dbReference>
<dbReference type="PROSITE" id="PS50110">
    <property type="entry name" value="RESPONSE_REGULATORY"/>
    <property type="match status" value="1"/>
</dbReference>
<evidence type="ECO:0000313" key="6">
    <source>
        <dbReference type="EMBL" id="RLL17529.1"/>
    </source>
</evidence>
<dbReference type="PANTHER" id="PTHR43214:SF38">
    <property type="entry name" value="NITRATE_NITRITE RESPONSE REGULATOR PROTEIN NARL"/>
    <property type="match status" value="1"/>
</dbReference>
<dbReference type="InterPro" id="IPR011006">
    <property type="entry name" value="CheY-like_superfamily"/>
</dbReference>
<gene>
    <name evidence="6" type="ORF">D9K81_17055</name>
</gene>
<dbReference type="CDD" id="cd06170">
    <property type="entry name" value="LuxR_C_like"/>
    <property type="match status" value="1"/>
</dbReference>
<keyword evidence="2" id="KW-0238">DNA-binding</keyword>
<evidence type="ECO:0000313" key="7">
    <source>
        <dbReference type="Proteomes" id="UP000280271"/>
    </source>
</evidence>